<protein>
    <submittedName>
        <fullName evidence="3">Lamin tail domain containing 1</fullName>
    </submittedName>
</protein>
<proteinExistence type="predicted"/>
<dbReference type="Gene3D" id="2.60.40.1260">
    <property type="entry name" value="Lamin Tail domain"/>
    <property type="match status" value="1"/>
</dbReference>
<dbReference type="EMBL" id="JACASE010000002">
    <property type="protein sequence ID" value="KAF6495634.1"/>
    <property type="molecule type" value="Genomic_DNA"/>
</dbReference>
<dbReference type="PANTHER" id="PTHR47012:SF1">
    <property type="entry name" value="LAMIN TAIL DOMAIN-CONTAINING PROTEIN 1"/>
    <property type="match status" value="1"/>
</dbReference>
<dbReference type="SUPFAM" id="SSF74853">
    <property type="entry name" value="Lamin A/C globular tail domain"/>
    <property type="match status" value="1"/>
</dbReference>
<accession>A0A7J8JFH9</accession>
<evidence type="ECO:0000259" key="2">
    <source>
        <dbReference type="PROSITE" id="PS51841"/>
    </source>
</evidence>
<evidence type="ECO:0000313" key="3">
    <source>
        <dbReference type="EMBL" id="KAF6495634.1"/>
    </source>
</evidence>
<gene>
    <name evidence="3" type="ORF">HJG63_007688</name>
</gene>
<dbReference type="PROSITE" id="PS51841">
    <property type="entry name" value="LTD"/>
    <property type="match status" value="1"/>
</dbReference>
<reference evidence="3 4" key="1">
    <citation type="journal article" date="2020" name="Nature">
        <title>Six reference-quality genomes reveal evolution of bat adaptations.</title>
        <authorList>
            <person name="Jebb D."/>
            <person name="Huang Z."/>
            <person name="Pippel M."/>
            <person name="Hughes G.M."/>
            <person name="Lavrichenko K."/>
            <person name="Devanna P."/>
            <person name="Winkler S."/>
            <person name="Jermiin L.S."/>
            <person name="Skirmuntt E.C."/>
            <person name="Katzourakis A."/>
            <person name="Burkitt-Gray L."/>
            <person name="Ray D.A."/>
            <person name="Sullivan K.A.M."/>
            <person name="Roscito J.G."/>
            <person name="Kirilenko B.M."/>
            <person name="Davalos L.M."/>
            <person name="Corthals A.P."/>
            <person name="Power M.L."/>
            <person name="Jones G."/>
            <person name="Ransome R.D."/>
            <person name="Dechmann D.K.N."/>
            <person name="Locatelli A.G."/>
            <person name="Puechmaille S.J."/>
            <person name="Fedrigo O."/>
            <person name="Jarvis E.D."/>
            <person name="Hiller M."/>
            <person name="Vernes S.C."/>
            <person name="Myers E.W."/>
            <person name="Teeling E.C."/>
        </authorList>
    </citation>
    <scope>NUCLEOTIDE SEQUENCE [LARGE SCALE GENOMIC DNA]</scope>
    <source>
        <strain evidence="3">MRouAeg1</strain>
        <tissue evidence="3">Muscle</tissue>
    </source>
</reference>
<feature type="compositionally biased region" description="Basic residues" evidence="1">
    <location>
        <begin position="322"/>
        <end position="336"/>
    </location>
</feature>
<organism evidence="3 4">
    <name type="scientific">Rousettus aegyptiacus</name>
    <name type="common">Egyptian fruit bat</name>
    <name type="synonym">Pteropus aegyptiacus</name>
    <dbReference type="NCBI Taxonomy" id="9407"/>
    <lineage>
        <taxon>Eukaryota</taxon>
        <taxon>Metazoa</taxon>
        <taxon>Chordata</taxon>
        <taxon>Craniata</taxon>
        <taxon>Vertebrata</taxon>
        <taxon>Euteleostomi</taxon>
        <taxon>Mammalia</taxon>
        <taxon>Eutheria</taxon>
        <taxon>Laurasiatheria</taxon>
        <taxon>Chiroptera</taxon>
        <taxon>Yinpterochiroptera</taxon>
        <taxon>Pteropodoidea</taxon>
        <taxon>Pteropodidae</taxon>
        <taxon>Rousettinae</taxon>
        <taxon>Rousettus</taxon>
    </lineage>
</organism>
<evidence type="ECO:0000256" key="1">
    <source>
        <dbReference type="SAM" id="MobiDB-lite"/>
    </source>
</evidence>
<dbReference type="GO" id="GO:0005737">
    <property type="term" value="C:cytoplasm"/>
    <property type="evidence" value="ECO:0007669"/>
    <property type="project" value="TreeGrafter"/>
</dbReference>
<dbReference type="GO" id="GO:0005635">
    <property type="term" value="C:nuclear envelope"/>
    <property type="evidence" value="ECO:0007669"/>
    <property type="project" value="TreeGrafter"/>
</dbReference>
<dbReference type="InterPro" id="IPR042840">
    <property type="entry name" value="LMNTD1"/>
</dbReference>
<dbReference type="AlphaFoldDB" id="A0A7J8JFH9"/>
<evidence type="ECO:0000313" key="4">
    <source>
        <dbReference type="Proteomes" id="UP000593571"/>
    </source>
</evidence>
<dbReference type="InterPro" id="IPR001322">
    <property type="entry name" value="Lamin_tail_dom"/>
</dbReference>
<feature type="compositionally biased region" description="Basic and acidic residues" evidence="1">
    <location>
        <begin position="302"/>
        <end position="321"/>
    </location>
</feature>
<comment type="caution">
    <text evidence="3">The sequence shown here is derived from an EMBL/GenBank/DDBJ whole genome shotgun (WGS) entry which is preliminary data.</text>
</comment>
<keyword evidence="4" id="KW-1185">Reference proteome</keyword>
<dbReference type="InterPro" id="IPR036415">
    <property type="entry name" value="Lamin_tail_dom_sf"/>
</dbReference>
<feature type="domain" description="LTD" evidence="2">
    <location>
        <begin position="143"/>
        <end position="261"/>
    </location>
</feature>
<sequence length="336" mass="38244">MKKQAQREDTHVDLQRTHPSLVHFFPTVEESAITILPLSQFLSYETPLSFVLSSPQISRVSVLTSTTALKSPKSTTVHRQLESKSGVNRCINEKSLSVHAFELAVTGEGEDYFQSLFGDPKKSLTQAFQPEKAWKHFAMILKEVSQSRSSAIGDIKIAEVNAMGLYVKLINSSLDKEVEIGNHFLQQNVNGQRVSVYQFLPNIIMQANTTVTVWAAASEGKHRPPSDFLWKEENKFITSPNCTTILCKPNGEAIAWYTPIHWKQAWEKLESDSELDRTSIVSPTSQRYMFYWPEATTTTKNSQDHWNKDTSKSQMEPDRVFLKRTVKSKSRKRKDT</sequence>
<feature type="region of interest" description="Disordered" evidence="1">
    <location>
        <begin position="299"/>
        <end position="336"/>
    </location>
</feature>
<dbReference type="Pfam" id="PF00932">
    <property type="entry name" value="LTD"/>
    <property type="match status" value="1"/>
</dbReference>
<name>A0A7J8JFH9_ROUAE</name>
<dbReference type="Proteomes" id="UP000593571">
    <property type="component" value="Unassembled WGS sequence"/>
</dbReference>
<dbReference type="PANTHER" id="PTHR47012">
    <property type="entry name" value="LAMIN TAIL DOMAIN-CONTAINING PROTEIN 1"/>
    <property type="match status" value="1"/>
</dbReference>